<dbReference type="GO" id="GO:0000175">
    <property type="term" value="F:3'-5'-RNA exonuclease activity"/>
    <property type="evidence" value="ECO:0007669"/>
    <property type="project" value="InterPro"/>
</dbReference>
<organism evidence="9 10">
    <name type="scientific">Steccherinum ochraceum</name>
    <dbReference type="NCBI Taxonomy" id="92696"/>
    <lineage>
        <taxon>Eukaryota</taxon>
        <taxon>Fungi</taxon>
        <taxon>Dikarya</taxon>
        <taxon>Basidiomycota</taxon>
        <taxon>Agaricomycotina</taxon>
        <taxon>Agaricomycetes</taxon>
        <taxon>Polyporales</taxon>
        <taxon>Steccherinaceae</taxon>
        <taxon>Steccherinum</taxon>
    </lineage>
</organism>
<keyword evidence="4" id="KW-0378">Hydrolase</keyword>
<dbReference type="Proteomes" id="UP000292702">
    <property type="component" value="Unassembled WGS sequence"/>
</dbReference>
<accession>A0A4R0R5A6</accession>
<dbReference type="InterPro" id="IPR013520">
    <property type="entry name" value="Ribonucl_H"/>
</dbReference>
<reference evidence="9 10" key="1">
    <citation type="submission" date="2018-11" db="EMBL/GenBank/DDBJ databases">
        <title>Genome assembly of Steccherinum ochraceum LE-BIN_3174, the white-rot fungus of the Steccherinaceae family (The Residual Polyporoid clade, Polyporales, Basidiomycota).</title>
        <authorList>
            <person name="Fedorova T.V."/>
            <person name="Glazunova O.A."/>
            <person name="Landesman E.O."/>
            <person name="Moiseenko K.V."/>
            <person name="Psurtseva N.V."/>
            <person name="Savinova O.S."/>
            <person name="Shakhova N.V."/>
            <person name="Tyazhelova T.V."/>
            <person name="Vasina D.V."/>
        </authorList>
    </citation>
    <scope>NUCLEOTIDE SEQUENCE [LARGE SCALE GENOMIC DNA]</scope>
    <source>
        <strain evidence="9 10">LE-BIN_3174</strain>
    </source>
</reference>
<proteinExistence type="predicted"/>
<dbReference type="OrthoDB" id="448399at2759"/>
<dbReference type="PANTHER" id="PTHR23044">
    <property type="entry name" value="3'-5' EXONUCLEASE ERI1-RELATED"/>
    <property type="match status" value="1"/>
</dbReference>
<feature type="domain" description="MD-2-related lipid-recognition" evidence="8">
    <location>
        <begin position="36"/>
        <end position="158"/>
    </location>
</feature>
<name>A0A4R0R5A6_9APHY</name>
<protein>
    <recommendedName>
        <fullName evidence="1">Phosphatidylglycerol/phosphatidylinositol transfer protein</fullName>
    </recommendedName>
</protein>
<dbReference type="InterPro" id="IPR014756">
    <property type="entry name" value="Ig_E-set"/>
</dbReference>
<gene>
    <name evidence="9" type="primary">ERI3</name>
    <name evidence="9" type="ORF">EIP91_008641</name>
</gene>
<dbReference type="AlphaFoldDB" id="A0A4R0R5A6"/>
<dbReference type="InterPro" id="IPR036846">
    <property type="entry name" value="GM2-AP_sf"/>
</dbReference>
<dbReference type="Gene3D" id="2.70.220.10">
    <property type="entry name" value="Ganglioside GM2 activator"/>
    <property type="match status" value="1"/>
</dbReference>
<evidence type="ECO:0000313" key="9">
    <source>
        <dbReference type="EMBL" id="TCD61313.1"/>
    </source>
</evidence>
<keyword evidence="3 6" id="KW-0732">Signal</keyword>
<dbReference type="Pfam" id="PF00929">
    <property type="entry name" value="RNase_T"/>
    <property type="match status" value="1"/>
</dbReference>
<dbReference type="InterPro" id="IPR047201">
    <property type="entry name" value="ERI-1_3'hExo-like"/>
</dbReference>
<dbReference type="GO" id="GO:0003676">
    <property type="term" value="F:nucleic acid binding"/>
    <property type="evidence" value="ECO:0007669"/>
    <property type="project" value="InterPro"/>
</dbReference>
<keyword evidence="2" id="KW-0540">Nuclease</keyword>
<evidence type="ECO:0000259" key="8">
    <source>
        <dbReference type="SMART" id="SM00737"/>
    </source>
</evidence>
<comment type="caution">
    <text evidence="9">The sequence shown here is derived from an EMBL/GenBank/DDBJ whole genome shotgun (WGS) entry which is preliminary data.</text>
</comment>
<dbReference type="InterPro" id="IPR036397">
    <property type="entry name" value="RNaseH_sf"/>
</dbReference>
<evidence type="ECO:0000256" key="5">
    <source>
        <dbReference type="ARBA" id="ARBA00022839"/>
    </source>
</evidence>
<dbReference type="STRING" id="92696.A0A4R0R5A6"/>
<keyword evidence="10" id="KW-1185">Reference proteome</keyword>
<feature type="chain" id="PRO_5020914377" description="Phosphatidylglycerol/phosphatidylinositol transfer protein" evidence="6">
    <location>
        <begin position="21"/>
        <end position="379"/>
    </location>
</feature>
<dbReference type="Pfam" id="PF02221">
    <property type="entry name" value="E1_DerP2_DerF2"/>
    <property type="match status" value="1"/>
</dbReference>
<evidence type="ECO:0000259" key="7">
    <source>
        <dbReference type="SMART" id="SM00479"/>
    </source>
</evidence>
<evidence type="ECO:0000313" key="10">
    <source>
        <dbReference type="Proteomes" id="UP000292702"/>
    </source>
</evidence>
<evidence type="ECO:0000256" key="2">
    <source>
        <dbReference type="ARBA" id="ARBA00022722"/>
    </source>
</evidence>
<dbReference type="SUPFAM" id="SSF53098">
    <property type="entry name" value="Ribonuclease H-like"/>
    <property type="match status" value="1"/>
</dbReference>
<dbReference type="InterPro" id="IPR003172">
    <property type="entry name" value="ML_dom"/>
</dbReference>
<evidence type="ECO:0000256" key="1">
    <source>
        <dbReference type="ARBA" id="ARBA00016056"/>
    </source>
</evidence>
<feature type="signal peptide" evidence="6">
    <location>
        <begin position="1"/>
        <end position="20"/>
    </location>
</feature>
<dbReference type="InterPro" id="IPR051274">
    <property type="entry name" value="3-5_Exoribonuclease"/>
</dbReference>
<dbReference type="InterPro" id="IPR012337">
    <property type="entry name" value="RNaseH-like_sf"/>
</dbReference>
<dbReference type="GO" id="GO:0032366">
    <property type="term" value="P:intracellular sterol transport"/>
    <property type="evidence" value="ECO:0007669"/>
    <property type="project" value="InterPro"/>
</dbReference>
<dbReference type="SUPFAM" id="SSF81296">
    <property type="entry name" value="E set domains"/>
    <property type="match status" value="1"/>
</dbReference>
<sequence length="379" mass="42336">MARFAILSVLVAALASAASALPPQEPLQQLSDKWTWKDCGSSGFPLHVESIEITPDPPRPGEDLTVTAKGVADITIEDGAYAEVAVKVGRIKILQKEFNLCEEALKANASIQCPVSEGDHEITHTVALPKEIPPAPFNVHIDGYTVDDEDLLCLDLSIDFRKSRFFGLSRAMSSTGVQPKYLLVLDFEATCGDGIRRPEIIEFPTLLYNVNEDKVEATFHEYVRPVEEPKLTQFCTDLTGIQQDTVDAADAFPDVWERFQAFLKEHGVYDKPTEYSFITCGNWDLKTMLPKQLELSESAHGLDASGVLIPPYNDWINLKAAFRRHRKSRHENGMAAMLKVLKLELEGRHHSGIDDCKNILRIIQELKKQGWAPVKGVRQ</sequence>
<evidence type="ECO:0000256" key="4">
    <source>
        <dbReference type="ARBA" id="ARBA00022801"/>
    </source>
</evidence>
<feature type="domain" description="Exonuclease" evidence="7">
    <location>
        <begin position="181"/>
        <end position="372"/>
    </location>
</feature>
<evidence type="ECO:0000256" key="6">
    <source>
        <dbReference type="SAM" id="SignalP"/>
    </source>
</evidence>
<keyword evidence="5" id="KW-0269">Exonuclease</keyword>
<evidence type="ECO:0000256" key="3">
    <source>
        <dbReference type="ARBA" id="ARBA00022729"/>
    </source>
</evidence>
<dbReference type="SMART" id="SM00737">
    <property type="entry name" value="ML"/>
    <property type="match status" value="1"/>
</dbReference>
<dbReference type="PANTHER" id="PTHR23044:SF61">
    <property type="entry name" value="3'-5' EXORIBONUCLEASE 1-RELATED"/>
    <property type="match status" value="1"/>
</dbReference>
<dbReference type="CDD" id="cd06133">
    <property type="entry name" value="ERI-1_3'hExo_like"/>
    <property type="match status" value="1"/>
</dbReference>
<dbReference type="CDD" id="cd00917">
    <property type="entry name" value="PG-PI_TP"/>
    <property type="match status" value="1"/>
</dbReference>
<dbReference type="Gene3D" id="3.30.420.10">
    <property type="entry name" value="Ribonuclease H-like superfamily/Ribonuclease H"/>
    <property type="match status" value="1"/>
</dbReference>
<dbReference type="SMART" id="SM00479">
    <property type="entry name" value="EXOIII"/>
    <property type="match status" value="1"/>
</dbReference>
<dbReference type="EMBL" id="RWJN01000480">
    <property type="protein sequence ID" value="TCD61313.1"/>
    <property type="molecule type" value="Genomic_DNA"/>
</dbReference>
<dbReference type="InterPro" id="IPR033917">
    <property type="entry name" value="ML_PG-PI_TP"/>
</dbReference>